<comment type="similarity">
    <text evidence="1">Belongs to the AHA1 family.</text>
</comment>
<proteinExistence type="inferred from homology"/>
<feature type="domain" description="Activator of Hsp90 ATPase homologue 1/2-like C-terminal" evidence="2">
    <location>
        <begin position="13"/>
        <end position="134"/>
    </location>
</feature>
<evidence type="ECO:0000313" key="3">
    <source>
        <dbReference type="EMBL" id="RFM27658.1"/>
    </source>
</evidence>
<dbReference type="EMBL" id="QTJU01000004">
    <property type="protein sequence ID" value="RFM27658.1"/>
    <property type="molecule type" value="Genomic_DNA"/>
</dbReference>
<gene>
    <name evidence="3" type="ORF">DXN05_13175</name>
</gene>
<dbReference type="AlphaFoldDB" id="A0A3E1NIP4"/>
<evidence type="ECO:0000313" key="4">
    <source>
        <dbReference type="Proteomes" id="UP000261284"/>
    </source>
</evidence>
<dbReference type="Pfam" id="PF08327">
    <property type="entry name" value="AHSA1"/>
    <property type="match status" value="1"/>
</dbReference>
<accession>A0A3E1NIP4</accession>
<keyword evidence="4" id="KW-1185">Reference proteome</keyword>
<dbReference type="RefSeq" id="WP_116847737.1">
    <property type="nucleotide sequence ID" value="NZ_QTJU01000004.1"/>
</dbReference>
<name>A0A3E1NIP4_9BACT</name>
<sequence length="143" mass="16278">MKPTSITVGVTVNAPVQHVWNCWTAPQHIVHWNHPSPEWRTAHAENNAVTGGHFLFAMETTDDRIHFNFEGIYDEVVPPEQMRYTLSDGRQSTIRFSVAGNITTVTETFEPEPNMPAEEQQQFCAAVLNNFRQYAEHLQAKAI</sequence>
<dbReference type="InterPro" id="IPR013538">
    <property type="entry name" value="ASHA1/2-like_C"/>
</dbReference>
<reference evidence="3 4" key="1">
    <citation type="submission" date="2018-08" db="EMBL/GenBank/DDBJ databases">
        <title>Chitinophagaceae sp. K23C18032701, a novel bacterium isolated from forest soil.</title>
        <authorList>
            <person name="Wang C."/>
        </authorList>
    </citation>
    <scope>NUCLEOTIDE SEQUENCE [LARGE SCALE GENOMIC DNA]</scope>
    <source>
        <strain evidence="3 4">K23C18032701</strain>
    </source>
</reference>
<comment type="caution">
    <text evidence="3">The sequence shown here is derived from an EMBL/GenBank/DDBJ whole genome shotgun (WGS) entry which is preliminary data.</text>
</comment>
<dbReference type="InterPro" id="IPR023393">
    <property type="entry name" value="START-like_dom_sf"/>
</dbReference>
<organism evidence="3 4">
    <name type="scientific">Deminuibacter soli</name>
    <dbReference type="NCBI Taxonomy" id="2291815"/>
    <lineage>
        <taxon>Bacteria</taxon>
        <taxon>Pseudomonadati</taxon>
        <taxon>Bacteroidota</taxon>
        <taxon>Chitinophagia</taxon>
        <taxon>Chitinophagales</taxon>
        <taxon>Chitinophagaceae</taxon>
        <taxon>Deminuibacter</taxon>
    </lineage>
</organism>
<protein>
    <recommendedName>
        <fullName evidence="2">Activator of Hsp90 ATPase homologue 1/2-like C-terminal domain-containing protein</fullName>
    </recommendedName>
</protein>
<evidence type="ECO:0000256" key="1">
    <source>
        <dbReference type="ARBA" id="ARBA00006817"/>
    </source>
</evidence>
<evidence type="ECO:0000259" key="2">
    <source>
        <dbReference type="Pfam" id="PF08327"/>
    </source>
</evidence>
<dbReference type="Proteomes" id="UP000261284">
    <property type="component" value="Unassembled WGS sequence"/>
</dbReference>
<dbReference type="SUPFAM" id="SSF55961">
    <property type="entry name" value="Bet v1-like"/>
    <property type="match status" value="1"/>
</dbReference>
<dbReference type="Gene3D" id="3.30.530.20">
    <property type="match status" value="1"/>
</dbReference>
<dbReference type="OrthoDB" id="384974at2"/>